<feature type="region of interest" description="Disordered" evidence="1">
    <location>
        <begin position="1"/>
        <end position="75"/>
    </location>
</feature>
<dbReference type="Proteomes" id="UP001597185">
    <property type="component" value="Unassembled WGS sequence"/>
</dbReference>
<evidence type="ECO:0000313" key="2">
    <source>
        <dbReference type="EMBL" id="MFD1570366.1"/>
    </source>
</evidence>
<dbReference type="RefSeq" id="WP_256397162.1">
    <property type="nucleotide sequence ID" value="NZ_JANHDL010000004.1"/>
</dbReference>
<organism evidence="2 3">
    <name type="scientific">Halorubrum laminariae</name>
    <dbReference type="NCBI Taxonomy" id="1433523"/>
    <lineage>
        <taxon>Archaea</taxon>
        <taxon>Methanobacteriati</taxon>
        <taxon>Methanobacteriota</taxon>
        <taxon>Stenosarchaea group</taxon>
        <taxon>Halobacteria</taxon>
        <taxon>Halobacteriales</taxon>
        <taxon>Haloferacaceae</taxon>
        <taxon>Halorubrum</taxon>
    </lineage>
</organism>
<keyword evidence="3" id="KW-1185">Reference proteome</keyword>
<dbReference type="InterPro" id="IPR058276">
    <property type="entry name" value="DUF7970"/>
</dbReference>
<dbReference type="AlphaFoldDB" id="A0ABD6BZ45"/>
<dbReference type="Pfam" id="PF25925">
    <property type="entry name" value="DUF7970"/>
    <property type="match status" value="1"/>
</dbReference>
<name>A0ABD6BZ45_9EURY</name>
<comment type="caution">
    <text evidence="2">The sequence shown here is derived from an EMBL/GenBank/DDBJ whole genome shotgun (WGS) entry which is preliminary data.</text>
</comment>
<proteinExistence type="predicted"/>
<accession>A0ABD6BZ45</accession>
<evidence type="ECO:0000313" key="3">
    <source>
        <dbReference type="Proteomes" id="UP001597185"/>
    </source>
</evidence>
<sequence>MSFEDGSEPMQDPFSEEEGGDDTELEPDEETEPVEDTRDEQSTTSGTEQVGTRTTTADPAPKVEQDSARGRNVPELGDVDILRRYSPEEIAQLLMDREYHEEDPQVPYAMWRDGTSTGRSRTTIELNPDLDDLVKTVRREFENRYDAEINKADVREFAMIYGLMNADDLFEMAEEWGLQFNS</sequence>
<evidence type="ECO:0000256" key="1">
    <source>
        <dbReference type="SAM" id="MobiDB-lite"/>
    </source>
</evidence>
<feature type="compositionally biased region" description="Polar residues" evidence="1">
    <location>
        <begin position="42"/>
        <end position="57"/>
    </location>
</feature>
<protein>
    <submittedName>
        <fullName evidence="2">Uncharacterized protein</fullName>
    </submittedName>
</protein>
<reference evidence="2 3" key="1">
    <citation type="journal article" date="2019" name="Int. J. Syst. Evol. Microbiol.">
        <title>The Global Catalogue of Microorganisms (GCM) 10K type strain sequencing project: providing services to taxonomists for standard genome sequencing and annotation.</title>
        <authorList>
            <consortium name="The Broad Institute Genomics Platform"/>
            <consortium name="The Broad Institute Genome Sequencing Center for Infectious Disease"/>
            <person name="Wu L."/>
            <person name="Ma J."/>
        </authorList>
    </citation>
    <scope>NUCLEOTIDE SEQUENCE [LARGE SCALE GENOMIC DNA]</scope>
    <source>
        <strain evidence="2 3">CGMCC 1.12689</strain>
    </source>
</reference>
<dbReference type="EMBL" id="JBHUDB010000002">
    <property type="protein sequence ID" value="MFD1570366.1"/>
    <property type="molecule type" value="Genomic_DNA"/>
</dbReference>
<feature type="compositionally biased region" description="Acidic residues" evidence="1">
    <location>
        <begin position="14"/>
        <end position="34"/>
    </location>
</feature>
<gene>
    <name evidence="2" type="ORF">ACFR9T_07145</name>
</gene>